<dbReference type="InterPro" id="IPR021417">
    <property type="entry name" value="DUF3060"/>
</dbReference>
<dbReference type="RefSeq" id="WP_131897834.1">
    <property type="nucleotide sequence ID" value="NZ_SMKZ01000031.1"/>
</dbReference>
<keyword evidence="2" id="KW-0732">Signal</keyword>
<dbReference type="Pfam" id="PF11259">
    <property type="entry name" value="DUF3060"/>
    <property type="match status" value="1"/>
</dbReference>
<dbReference type="AlphaFoldDB" id="A0A4R5D7S4"/>
<protein>
    <submittedName>
        <fullName evidence="3">DUF3060 domain-containing protein</fullName>
    </submittedName>
</protein>
<keyword evidence="4" id="KW-1185">Reference proteome</keyword>
<proteinExistence type="predicted"/>
<sequence length="282" mass="28123">MTSSTTRRTAVAVALAGFLALGACSAELRDDADTVATQEDAGTDSTGPDDAATDQPSDEPADEPADESEASDQPSEDSDSTGDVSAFDPDPVLDGLTIKALPDSGEIQAVGAFDCGGQPVTVSAAVDPAILVGDCPEVTITASGARVFLDSEVPADLVVAADDTEVLTGRSGSVQVDGNANALGFGPADTVEVAGTDNRVAFSRAQSVAVPAGATGNQIIFLESGGITVDGDANALGYGGGPAPADNGADNQFASGDEVGEAVTEELTTLQEQFEELAAALR</sequence>
<accession>A0A4R5D7S4</accession>
<evidence type="ECO:0000313" key="3">
    <source>
        <dbReference type="EMBL" id="TDE07394.1"/>
    </source>
</evidence>
<dbReference type="InParanoid" id="A0A4R5D7S4"/>
<dbReference type="Proteomes" id="UP000294739">
    <property type="component" value="Unassembled WGS sequence"/>
</dbReference>
<feature type="signal peptide" evidence="2">
    <location>
        <begin position="1"/>
        <end position="25"/>
    </location>
</feature>
<reference evidence="3 4" key="1">
    <citation type="submission" date="2019-03" db="EMBL/GenBank/DDBJ databases">
        <title>Draft genome sequences of novel Actinobacteria.</title>
        <authorList>
            <person name="Sahin N."/>
            <person name="Ay H."/>
            <person name="Saygin H."/>
        </authorList>
    </citation>
    <scope>NUCLEOTIDE SEQUENCE [LARGE SCALE GENOMIC DNA]</scope>
    <source>
        <strain evidence="3 4">5K138</strain>
    </source>
</reference>
<feature type="compositionally biased region" description="Acidic residues" evidence="1">
    <location>
        <begin position="56"/>
        <end position="80"/>
    </location>
</feature>
<comment type="caution">
    <text evidence="3">The sequence shown here is derived from an EMBL/GenBank/DDBJ whole genome shotgun (WGS) entry which is preliminary data.</text>
</comment>
<organism evidence="3 4">
    <name type="scientific">Jiangella asiatica</name>
    <dbReference type="NCBI Taxonomy" id="2530372"/>
    <lineage>
        <taxon>Bacteria</taxon>
        <taxon>Bacillati</taxon>
        <taxon>Actinomycetota</taxon>
        <taxon>Actinomycetes</taxon>
        <taxon>Jiangellales</taxon>
        <taxon>Jiangellaceae</taxon>
        <taxon>Jiangella</taxon>
    </lineage>
</organism>
<feature type="region of interest" description="Disordered" evidence="1">
    <location>
        <begin position="32"/>
        <end position="91"/>
    </location>
</feature>
<evidence type="ECO:0000313" key="4">
    <source>
        <dbReference type="Proteomes" id="UP000294739"/>
    </source>
</evidence>
<name>A0A4R5D7S4_9ACTN</name>
<evidence type="ECO:0000256" key="2">
    <source>
        <dbReference type="SAM" id="SignalP"/>
    </source>
</evidence>
<evidence type="ECO:0000256" key="1">
    <source>
        <dbReference type="SAM" id="MobiDB-lite"/>
    </source>
</evidence>
<dbReference type="EMBL" id="SMKZ01000031">
    <property type="protein sequence ID" value="TDE07394.1"/>
    <property type="molecule type" value="Genomic_DNA"/>
</dbReference>
<gene>
    <name evidence="3" type="ORF">E1269_20140</name>
</gene>
<feature type="chain" id="PRO_5020445431" evidence="2">
    <location>
        <begin position="26"/>
        <end position="282"/>
    </location>
</feature>
<dbReference type="PROSITE" id="PS51257">
    <property type="entry name" value="PROKAR_LIPOPROTEIN"/>
    <property type="match status" value="1"/>
</dbReference>